<keyword evidence="4" id="KW-1185">Reference proteome</keyword>
<protein>
    <recommendedName>
        <fullName evidence="2">KRAB domain-containing protein</fullName>
    </recommendedName>
</protein>
<dbReference type="InterPro" id="IPR036051">
    <property type="entry name" value="KRAB_dom_sf"/>
</dbReference>
<dbReference type="PROSITE" id="PS50805">
    <property type="entry name" value="KRAB"/>
    <property type="match status" value="1"/>
</dbReference>
<evidence type="ECO:0000313" key="4">
    <source>
        <dbReference type="Proteomes" id="UP000291020"/>
    </source>
</evidence>
<dbReference type="InterPro" id="IPR050169">
    <property type="entry name" value="Krueppel_C2H2_ZnF"/>
</dbReference>
<accession>A0A452H7G1</accession>
<dbReference type="SUPFAM" id="SSF109640">
    <property type="entry name" value="KRAB domain (Kruppel-associated box)"/>
    <property type="match status" value="1"/>
</dbReference>
<dbReference type="Gene3D" id="6.10.140.140">
    <property type="match status" value="1"/>
</dbReference>
<feature type="region of interest" description="Disordered" evidence="1">
    <location>
        <begin position="88"/>
        <end position="111"/>
    </location>
</feature>
<dbReference type="GO" id="GO:0006355">
    <property type="term" value="P:regulation of DNA-templated transcription"/>
    <property type="evidence" value="ECO:0007669"/>
    <property type="project" value="InterPro"/>
</dbReference>
<name>A0A452H7G1_9SAUR</name>
<evidence type="ECO:0000313" key="3">
    <source>
        <dbReference type="Ensembl" id="ENSGAGP00000010641.1"/>
    </source>
</evidence>
<dbReference type="PANTHER" id="PTHR23232">
    <property type="entry name" value="KRAB DOMAIN C2H2 ZINC FINGER"/>
    <property type="match status" value="1"/>
</dbReference>
<reference evidence="4" key="1">
    <citation type="journal article" date="2017" name="PLoS ONE">
        <title>The Agassiz's desert tortoise genome provides a resource for the conservation of a threatened species.</title>
        <authorList>
            <person name="Tollis M."/>
            <person name="DeNardo D.F."/>
            <person name="Cornelius J.A."/>
            <person name="Dolby G.A."/>
            <person name="Edwards T."/>
            <person name="Henen B.T."/>
            <person name="Karl A.E."/>
            <person name="Murphy R.W."/>
            <person name="Kusumi K."/>
        </authorList>
    </citation>
    <scope>NUCLEOTIDE SEQUENCE [LARGE SCALE GENOMIC DNA]</scope>
</reference>
<dbReference type="PANTHER" id="PTHR23232:SF133">
    <property type="entry name" value="RIKEN CDNA 1700020N01 GENE"/>
    <property type="match status" value="1"/>
</dbReference>
<reference evidence="3" key="3">
    <citation type="submission" date="2025-09" db="UniProtKB">
        <authorList>
            <consortium name="Ensembl"/>
        </authorList>
    </citation>
    <scope>IDENTIFICATION</scope>
</reference>
<dbReference type="STRING" id="38772.ENSGAGP00000010641"/>
<dbReference type="Proteomes" id="UP000291020">
    <property type="component" value="Unassembled WGS sequence"/>
</dbReference>
<dbReference type="Ensembl" id="ENSGAGT00000012205.1">
    <property type="protein sequence ID" value="ENSGAGP00000010641.1"/>
    <property type="gene ID" value="ENSGAGG00000008309.1"/>
</dbReference>
<evidence type="ECO:0000259" key="2">
    <source>
        <dbReference type="PROSITE" id="PS50805"/>
    </source>
</evidence>
<reference evidence="3" key="2">
    <citation type="submission" date="2025-08" db="UniProtKB">
        <authorList>
            <consortium name="Ensembl"/>
        </authorList>
    </citation>
    <scope>IDENTIFICATION</scope>
</reference>
<evidence type="ECO:0000256" key="1">
    <source>
        <dbReference type="SAM" id="MobiDB-lite"/>
    </source>
</evidence>
<dbReference type="CDD" id="cd07765">
    <property type="entry name" value="KRAB_A-box"/>
    <property type="match status" value="1"/>
</dbReference>
<sequence length="134" mass="14909">TPSPDFEEVAVYFTQGQGALLDPTQRALYRDVMQENYEMVTSLSKRFPSPWLLEAVGSACLNLVSWIAGEDCVVHSCSEREIFISIPPSREQESQKHNGRVNSSPSLQLSRGQKQGIALPVISPSHTIHLPSWD</sequence>
<dbReference type="SMART" id="SM00349">
    <property type="entry name" value="KRAB"/>
    <property type="match status" value="1"/>
</dbReference>
<organism evidence="3 4">
    <name type="scientific">Gopherus agassizii</name>
    <name type="common">Agassiz's desert tortoise</name>
    <dbReference type="NCBI Taxonomy" id="38772"/>
    <lineage>
        <taxon>Eukaryota</taxon>
        <taxon>Metazoa</taxon>
        <taxon>Chordata</taxon>
        <taxon>Craniata</taxon>
        <taxon>Vertebrata</taxon>
        <taxon>Euteleostomi</taxon>
        <taxon>Archelosauria</taxon>
        <taxon>Testudinata</taxon>
        <taxon>Testudines</taxon>
        <taxon>Cryptodira</taxon>
        <taxon>Durocryptodira</taxon>
        <taxon>Testudinoidea</taxon>
        <taxon>Testudinidae</taxon>
        <taxon>Gopherus</taxon>
    </lineage>
</organism>
<dbReference type="AlphaFoldDB" id="A0A452H7G1"/>
<feature type="domain" description="KRAB" evidence="2">
    <location>
        <begin position="4"/>
        <end position="105"/>
    </location>
</feature>
<dbReference type="Pfam" id="PF01352">
    <property type="entry name" value="KRAB"/>
    <property type="match status" value="1"/>
</dbReference>
<dbReference type="InterPro" id="IPR001909">
    <property type="entry name" value="KRAB"/>
</dbReference>
<feature type="compositionally biased region" description="Polar residues" evidence="1">
    <location>
        <begin position="100"/>
        <end position="111"/>
    </location>
</feature>
<proteinExistence type="predicted"/>